<proteinExistence type="predicted"/>
<comment type="caution">
    <text evidence="2">The sequence shown here is derived from an EMBL/GenBank/DDBJ whole genome shotgun (WGS) entry which is preliminary data.</text>
</comment>
<reference evidence="2" key="1">
    <citation type="submission" date="2022-03" db="EMBL/GenBank/DDBJ databases">
        <authorList>
            <person name="Woo C.Y."/>
        </authorList>
    </citation>
    <scope>NUCLEOTIDE SEQUENCE</scope>
    <source>
        <strain evidence="2">CYS-01</strain>
    </source>
</reference>
<accession>A0ABS9ZUF2</accession>
<evidence type="ECO:0000313" key="3">
    <source>
        <dbReference type="Proteomes" id="UP001165460"/>
    </source>
</evidence>
<evidence type="ECO:0008006" key="4">
    <source>
        <dbReference type="Google" id="ProtNLM"/>
    </source>
</evidence>
<sequence length="301" mass="34733">MKKLYLLIIMMVTIFMFQTGCVSNEPSSANEKVNSQKKKSDKNLNLSIFLDLSDRIDLKKYPNQTMEIYQRDLGYIKSLGEAFQEHLSNSRISGMDDQIQLFFEPEPKDAQINDLAKQMRFVFNKATVTPKAISSVTPTYVSCSNKIYQIALKENKYIGADIWTFFKNKVKDQCIKSNHRNILVILTDGYMFHQDNKLKVKNQTSYLTPELIKDFKLNTTDFANNMESKRIGFLPATSGLQDLKVLVIGINPQKGKNFEEDVIKKYWGDWLKKMGVQDYEIKGIDLPTYMDIIIKKAVLTK</sequence>
<feature type="chain" id="PRO_5046269822" description="VWFA domain-containing protein" evidence="1">
    <location>
        <begin position="22"/>
        <end position="301"/>
    </location>
</feature>
<gene>
    <name evidence="2" type="ORF">MMF97_05810</name>
</gene>
<dbReference type="Proteomes" id="UP001165460">
    <property type="component" value="Unassembled WGS sequence"/>
</dbReference>
<evidence type="ECO:0000313" key="2">
    <source>
        <dbReference type="EMBL" id="MCJ0742220.1"/>
    </source>
</evidence>
<name>A0ABS9ZUF2_9SPHI</name>
<dbReference type="RefSeq" id="WP_243360498.1">
    <property type="nucleotide sequence ID" value="NZ_JALGBH010000001.1"/>
</dbReference>
<keyword evidence="1" id="KW-0732">Signal</keyword>
<protein>
    <recommendedName>
        <fullName evidence="4">VWFA domain-containing protein</fullName>
    </recommendedName>
</protein>
<evidence type="ECO:0000256" key="1">
    <source>
        <dbReference type="SAM" id="SignalP"/>
    </source>
</evidence>
<feature type="signal peptide" evidence="1">
    <location>
        <begin position="1"/>
        <end position="21"/>
    </location>
</feature>
<organism evidence="2 3">
    <name type="scientific">Pedobacter montanisoli</name>
    <dbReference type="NCBI Taxonomy" id="2923277"/>
    <lineage>
        <taxon>Bacteria</taxon>
        <taxon>Pseudomonadati</taxon>
        <taxon>Bacteroidota</taxon>
        <taxon>Sphingobacteriia</taxon>
        <taxon>Sphingobacteriales</taxon>
        <taxon>Sphingobacteriaceae</taxon>
        <taxon>Pedobacter</taxon>
    </lineage>
</organism>
<dbReference type="EMBL" id="JALGBH010000001">
    <property type="protein sequence ID" value="MCJ0742220.1"/>
    <property type="molecule type" value="Genomic_DNA"/>
</dbReference>
<keyword evidence="3" id="KW-1185">Reference proteome</keyword>